<feature type="disulfide bond" evidence="5">
    <location>
        <begin position="633"/>
        <end position="650"/>
    </location>
</feature>
<comment type="caution">
    <text evidence="5">Lacks conserved residue(s) required for the propagation of feature annotation.</text>
</comment>
<evidence type="ECO:0000256" key="7">
    <source>
        <dbReference type="SAM" id="Phobius"/>
    </source>
</evidence>
<reference evidence="11" key="2">
    <citation type="submission" date="2021-01" db="UniProtKB">
        <authorList>
            <consortium name="EnsemblMetazoa"/>
        </authorList>
    </citation>
    <scope>IDENTIFICATION</scope>
</reference>
<dbReference type="Gene3D" id="2.10.70.10">
    <property type="entry name" value="Complement Module, domain 1"/>
    <property type="match status" value="5"/>
</dbReference>
<dbReference type="EnsemblMetazoa" id="XM_030980000">
    <property type="protein sequence ID" value="XP_030835860"/>
    <property type="gene ID" value="LOC115921790"/>
</dbReference>
<evidence type="ECO:0000256" key="5">
    <source>
        <dbReference type="PROSITE-ProRule" id="PRU00076"/>
    </source>
</evidence>
<keyword evidence="7" id="KW-1133">Transmembrane helix</keyword>
<feature type="domain" description="Sushi" evidence="10">
    <location>
        <begin position="302"/>
        <end position="362"/>
    </location>
</feature>
<dbReference type="SMART" id="SM00032">
    <property type="entry name" value="CCP"/>
    <property type="match status" value="6"/>
</dbReference>
<dbReference type="InterPro" id="IPR000082">
    <property type="entry name" value="SEA_dom"/>
</dbReference>
<organism evidence="11 12">
    <name type="scientific">Strongylocentrotus purpuratus</name>
    <name type="common">Purple sea urchin</name>
    <dbReference type="NCBI Taxonomy" id="7668"/>
    <lineage>
        <taxon>Eukaryota</taxon>
        <taxon>Metazoa</taxon>
        <taxon>Echinodermata</taxon>
        <taxon>Eleutherozoa</taxon>
        <taxon>Echinozoa</taxon>
        <taxon>Echinoidea</taxon>
        <taxon>Euechinoidea</taxon>
        <taxon>Echinacea</taxon>
        <taxon>Camarodonta</taxon>
        <taxon>Echinidea</taxon>
        <taxon>Strongylocentrotidae</taxon>
        <taxon>Strongylocentrotus</taxon>
    </lineage>
</organism>
<dbReference type="PROSITE" id="PS50026">
    <property type="entry name" value="EGF_3"/>
    <property type="match status" value="1"/>
</dbReference>
<keyword evidence="12" id="KW-1185">Reference proteome</keyword>
<feature type="disulfide bond" evidence="6">
    <location>
        <begin position="77"/>
        <end position="104"/>
    </location>
</feature>
<dbReference type="Pfam" id="PF00084">
    <property type="entry name" value="Sushi"/>
    <property type="match status" value="4"/>
</dbReference>
<dbReference type="FunCoup" id="A0A7M7NG29">
    <property type="interactions" value="460"/>
</dbReference>
<feature type="domain" description="SEA" evidence="8">
    <location>
        <begin position="497"/>
        <end position="613"/>
    </location>
</feature>
<dbReference type="KEGG" id="spu:115921790"/>
<dbReference type="GeneID" id="115921790"/>
<dbReference type="PROSITE" id="PS50024">
    <property type="entry name" value="SEA"/>
    <property type="match status" value="1"/>
</dbReference>
<feature type="disulfide bond" evidence="6">
    <location>
        <begin position="207"/>
        <end position="234"/>
    </location>
</feature>
<feature type="disulfide bond" evidence="6">
    <location>
        <begin position="142"/>
        <end position="169"/>
    </location>
</feature>
<reference evidence="12" key="1">
    <citation type="submission" date="2015-02" db="EMBL/GenBank/DDBJ databases">
        <title>Genome sequencing for Strongylocentrotus purpuratus.</title>
        <authorList>
            <person name="Murali S."/>
            <person name="Liu Y."/>
            <person name="Vee V."/>
            <person name="English A."/>
            <person name="Wang M."/>
            <person name="Skinner E."/>
            <person name="Han Y."/>
            <person name="Muzny D.M."/>
            <person name="Worley K.C."/>
            <person name="Gibbs R.A."/>
        </authorList>
    </citation>
    <scope>NUCLEOTIDE SEQUENCE</scope>
</reference>
<accession>A0A7M7NG29</accession>
<feature type="disulfide bond" evidence="6">
    <location>
        <begin position="304"/>
        <end position="347"/>
    </location>
</feature>
<dbReference type="Gene3D" id="2.10.25.10">
    <property type="entry name" value="Laminin"/>
    <property type="match status" value="1"/>
</dbReference>
<feature type="domain" description="Sushi" evidence="10">
    <location>
        <begin position="237"/>
        <end position="301"/>
    </location>
</feature>
<dbReference type="PANTHER" id="PTHR19325:SF560">
    <property type="entry name" value="SUSHI, VON WILLEBRAND FACTOR TYPE A, EGF AND PENTRAXIN DOMAIN-CONTAINING PROTEIN 1"/>
    <property type="match status" value="1"/>
</dbReference>
<evidence type="ECO:0000259" key="8">
    <source>
        <dbReference type="PROSITE" id="PS50024"/>
    </source>
</evidence>
<dbReference type="CDD" id="cd00033">
    <property type="entry name" value="CCP"/>
    <property type="match status" value="4"/>
</dbReference>
<dbReference type="Proteomes" id="UP000007110">
    <property type="component" value="Unassembled WGS sequence"/>
</dbReference>
<keyword evidence="2" id="KW-0677">Repeat</keyword>
<dbReference type="InterPro" id="IPR000742">
    <property type="entry name" value="EGF"/>
</dbReference>
<feature type="disulfide bond" evidence="6">
    <location>
        <begin position="272"/>
        <end position="299"/>
    </location>
</feature>
<evidence type="ECO:0000313" key="11">
    <source>
        <dbReference type="EnsemblMetazoa" id="XP_030835860"/>
    </source>
</evidence>
<dbReference type="PANTHER" id="PTHR19325">
    <property type="entry name" value="COMPLEMENT COMPONENT-RELATED SUSHI DOMAIN-CONTAINING"/>
    <property type="match status" value="1"/>
</dbReference>
<evidence type="ECO:0000259" key="10">
    <source>
        <dbReference type="PROSITE" id="PS50923"/>
    </source>
</evidence>
<feature type="domain" description="Sushi" evidence="10">
    <location>
        <begin position="42"/>
        <end position="106"/>
    </location>
</feature>
<dbReference type="InterPro" id="IPR035976">
    <property type="entry name" value="Sushi/SCR/CCP_sf"/>
</dbReference>
<feature type="transmembrane region" description="Helical" evidence="7">
    <location>
        <begin position="687"/>
        <end position="711"/>
    </location>
</feature>
<keyword evidence="1 6" id="KW-0768">Sushi</keyword>
<dbReference type="InterPro" id="IPR000436">
    <property type="entry name" value="Sushi_SCR_CCP_dom"/>
</dbReference>
<keyword evidence="3 5" id="KW-1015">Disulfide bond</keyword>
<sequence>MSISCTESGALSADLPNCADSTSISCTESGALSADLPNCAVVTCSIPDAFPPHVIPMNNECSSGSIVEYNTICSFACDTGYRSSDSMSMSCTESGALSADLPNCEVVTCSIPDALPSHLSSLNNGCTSSSTIEYGTTCSFACDTGYSTSDSTSISCTESGALSDDLPNCEVVTCSIPDALPSHLSSLNNDCTSGSTIEYDSTCSFACDIGYNTSDSTSISCTENGALSTDLPNCTVVTCSLPTDFPSHLRSVEDHCAAGSATDYSTTCSFACDTGYNLFGSTSLSCTENGALSTDLPNCTSVMCEVPTTAVSVNTTCREGSRVTYSTSCEFSCTSGVPESGNTARFCRADGTFSGRDLTCGEVMCSIPVYSSMLSSSQCPSGGRVAVDTLCQFECESGEVTQPAIISCTSSGQLEAGVPQCRETCGSQVCGEGEYCGANVTCLCVMGTRTTQGICSDPCGGSCATTEKCTIETESGISTCNCAPGKARDTDTNQCLDAVIMEGTIRVLNFNGSEAVYSDALGNTSSSEFQEIAAPLVEQIMSTFSMANVIPDDVTITSIRNGSLIFTYELLVATDSNPEELANELSVFIRQHLESNGGIFDSSGSTTFLADSNATLLQVVVMDECSDPELNDCSSNANCMDHNMAGGFTCECFSGYRDLFPNVLPGRFCFPNYSEAANPGAALPRNYVYIAVGIVFGIVFGLMMLCLPIVCKRSYVRTKWRQTYEEKSVYNSTIAESHNDSIDIAV</sequence>
<dbReference type="RefSeq" id="XP_030835860.1">
    <property type="nucleotide sequence ID" value="XM_030980000.1"/>
</dbReference>
<feature type="disulfide bond" evidence="6">
    <location>
        <begin position="333"/>
        <end position="360"/>
    </location>
</feature>
<keyword evidence="4" id="KW-0325">Glycoprotein</keyword>
<keyword evidence="7" id="KW-0472">Membrane</keyword>
<evidence type="ECO:0000313" key="12">
    <source>
        <dbReference type="Proteomes" id="UP000007110"/>
    </source>
</evidence>
<keyword evidence="7" id="KW-0812">Transmembrane</keyword>
<feature type="domain" description="Sushi" evidence="10">
    <location>
        <begin position="107"/>
        <end position="171"/>
    </location>
</feature>
<dbReference type="InterPro" id="IPR050350">
    <property type="entry name" value="Compl-Cell_Adhes-Reg"/>
</dbReference>
<evidence type="ECO:0000256" key="2">
    <source>
        <dbReference type="ARBA" id="ARBA00022737"/>
    </source>
</evidence>
<name>A0A7M7NG29_STRPU</name>
<protein>
    <submittedName>
        <fullName evidence="11">Uncharacterized protein</fullName>
    </submittedName>
</protein>
<dbReference type="InParanoid" id="A0A7M7NG29"/>
<feature type="domain" description="Sushi" evidence="10">
    <location>
        <begin position="172"/>
        <end position="236"/>
    </location>
</feature>
<evidence type="ECO:0000256" key="1">
    <source>
        <dbReference type="ARBA" id="ARBA00022659"/>
    </source>
</evidence>
<proteinExistence type="predicted"/>
<dbReference type="PROSITE" id="PS50923">
    <property type="entry name" value="SUSHI"/>
    <property type="match status" value="5"/>
</dbReference>
<evidence type="ECO:0000259" key="9">
    <source>
        <dbReference type="PROSITE" id="PS50026"/>
    </source>
</evidence>
<dbReference type="OrthoDB" id="406096at2759"/>
<evidence type="ECO:0000256" key="3">
    <source>
        <dbReference type="ARBA" id="ARBA00023157"/>
    </source>
</evidence>
<evidence type="ECO:0000256" key="4">
    <source>
        <dbReference type="ARBA" id="ARBA00023180"/>
    </source>
</evidence>
<dbReference type="SUPFAM" id="SSF57535">
    <property type="entry name" value="Complement control module/SCR domain"/>
    <property type="match status" value="5"/>
</dbReference>
<feature type="domain" description="EGF-like" evidence="9">
    <location>
        <begin position="621"/>
        <end position="662"/>
    </location>
</feature>
<dbReference type="AlphaFoldDB" id="A0A7M7NG29"/>
<evidence type="ECO:0000256" key="6">
    <source>
        <dbReference type="PROSITE-ProRule" id="PRU00302"/>
    </source>
</evidence>
<keyword evidence="5" id="KW-0245">EGF-like domain</keyword>